<evidence type="ECO:0000256" key="1">
    <source>
        <dbReference type="SAM" id="Phobius"/>
    </source>
</evidence>
<gene>
    <name evidence="2" type="ORF">CIG75_20150</name>
</gene>
<dbReference type="Proteomes" id="UP000214688">
    <property type="component" value="Chromosome"/>
</dbReference>
<feature type="transmembrane region" description="Helical" evidence="1">
    <location>
        <begin position="17"/>
        <end position="39"/>
    </location>
</feature>
<feature type="transmembrane region" description="Helical" evidence="1">
    <location>
        <begin position="68"/>
        <end position="94"/>
    </location>
</feature>
<keyword evidence="1" id="KW-0812">Transmembrane</keyword>
<feature type="transmembrane region" description="Helical" evidence="1">
    <location>
        <begin position="160"/>
        <end position="178"/>
    </location>
</feature>
<accession>A0A223D6B8</accession>
<dbReference type="AlphaFoldDB" id="A0A223D6B8"/>
<reference evidence="2 3" key="1">
    <citation type="journal article" date="2015" name="Int. J. Syst. Evol. Microbiol.">
        <title>Tumebacillus algifaecis sp. nov., isolated from decomposing algal scum.</title>
        <authorList>
            <person name="Wu Y.F."/>
            <person name="Zhang B."/>
            <person name="Xing P."/>
            <person name="Wu Q.L."/>
            <person name="Liu S.J."/>
        </authorList>
    </citation>
    <scope>NUCLEOTIDE SEQUENCE [LARGE SCALE GENOMIC DNA]</scope>
    <source>
        <strain evidence="2 3">THMBR28</strain>
    </source>
</reference>
<keyword evidence="1" id="KW-0472">Membrane</keyword>
<dbReference type="PANTHER" id="PTHR43471">
    <property type="entry name" value="ABC TRANSPORTER PERMEASE"/>
    <property type="match status" value="1"/>
</dbReference>
<dbReference type="EMBL" id="CP022657">
    <property type="protein sequence ID" value="ASS76983.1"/>
    <property type="molecule type" value="Genomic_DNA"/>
</dbReference>
<protein>
    <submittedName>
        <fullName evidence="2">ABC transporter permease</fullName>
    </submittedName>
</protein>
<keyword evidence="1" id="KW-1133">Transmembrane helix</keyword>
<feature type="transmembrane region" description="Helical" evidence="1">
    <location>
        <begin position="185"/>
        <end position="204"/>
    </location>
</feature>
<evidence type="ECO:0000313" key="3">
    <source>
        <dbReference type="Proteomes" id="UP000214688"/>
    </source>
</evidence>
<dbReference type="Pfam" id="PF12679">
    <property type="entry name" value="ABC2_membrane_2"/>
    <property type="match status" value="1"/>
</dbReference>
<dbReference type="RefSeq" id="WP_094238207.1">
    <property type="nucleotide sequence ID" value="NZ_CP022657.1"/>
</dbReference>
<feature type="transmembrane region" description="Helical" evidence="1">
    <location>
        <begin position="115"/>
        <end position="140"/>
    </location>
</feature>
<keyword evidence="3" id="KW-1185">Reference proteome</keyword>
<dbReference type="KEGG" id="tab:CIG75_20150"/>
<proteinExistence type="predicted"/>
<evidence type="ECO:0000313" key="2">
    <source>
        <dbReference type="EMBL" id="ASS76983.1"/>
    </source>
</evidence>
<dbReference type="GO" id="GO:0140359">
    <property type="term" value="F:ABC-type transporter activity"/>
    <property type="evidence" value="ECO:0007669"/>
    <property type="project" value="InterPro"/>
</dbReference>
<organism evidence="2 3">
    <name type="scientific">Tumebacillus algifaecis</name>
    <dbReference type="NCBI Taxonomy" id="1214604"/>
    <lineage>
        <taxon>Bacteria</taxon>
        <taxon>Bacillati</taxon>
        <taxon>Bacillota</taxon>
        <taxon>Bacilli</taxon>
        <taxon>Bacillales</taxon>
        <taxon>Alicyclobacillaceae</taxon>
        <taxon>Tumebacillus</taxon>
    </lineage>
</organism>
<feature type="transmembrane region" description="Helical" evidence="1">
    <location>
        <begin position="265"/>
        <end position="282"/>
    </location>
</feature>
<name>A0A223D6B8_9BACL</name>
<sequence length="290" mass="31889">MFSIAKLSFKETLYKRIFLIAVLMTLAFLAFFGIANHYASKDMTENFDFAGMEIGQALLQNTFFAVQVLSIGLFFANFITILLTILSTVGTVSGEIESHQIDTLLARPLKRRDLILGKFIGLGGLMMLYSVFIFGGVILMNQLFGGVLAIHLSAGQIVKAGLMFALLPLLVTAIGLWLSTRLTTINGGIIMIVMYGIGFIGGFMEQFGVLMNNRSLENIGILSSIVFPLDSLFRRMSVYLFDVADNPLSFASQGIFASASTPSNLMLVYSALYGVLILFFAIRKFTKRDV</sequence>
<dbReference type="OrthoDB" id="5146022at2"/>
<dbReference type="GO" id="GO:0005886">
    <property type="term" value="C:plasma membrane"/>
    <property type="evidence" value="ECO:0007669"/>
    <property type="project" value="UniProtKB-SubCell"/>
</dbReference>